<organism evidence="6 7">
    <name type="scientific">Arenimonas maotaiensis</name>
    <dbReference type="NCBI Taxonomy" id="1446479"/>
    <lineage>
        <taxon>Bacteria</taxon>
        <taxon>Pseudomonadati</taxon>
        <taxon>Pseudomonadota</taxon>
        <taxon>Gammaproteobacteria</taxon>
        <taxon>Lysobacterales</taxon>
        <taxon>Lysobacteraceae</taxon>
        <taxon>Arenimonas</taxon>
    </lineage>
</organism>
<accession>A0A917CRJ9</accession>
<dbReference type="Gene3D" id="3.40.50.2300">
    <property type="match status" value="1"/>
</dbReference>
<dbReference type="Proteomes" id="UP000632858">
    <property type="component" value="Unassembled WGS sequence"/>
</dbReference>
<dbReference type="GO" id="GO:0005829">
    <property type="term" value="C:cytosol"/>
    <property type="evidence" value="ECO:0007669"/>
    <property type="project" value="TreeGrafter"/>
</dbReference>
<keyword evidence="2 6" id="KW-0238">DNA-binding</keyword>
<keyword evidence="7" id="KW-1185">Reference proteome</keyword>
<dbReference type="GO" id="GO:0000976">
    <property type="term" value="F:transcription cis-regulatory region binding"/>
    <property type="evidence" value="ECO:0007669"/>
    <property type="project" value="TreeGrafter"/>
</dbReference>
<feature type="modified residue" description="4-aspartylphosphate" evidence="3">
    <location>
        <position position="57"/>
    </location>
</feature>
<dbReference type="GO" id="GO:0000156">
    <property type="term" value="F:phosphorelay response regulator activity"/>
    <property type="evidence" value="ECO:0007669"/>
    <property type="project" value="TreeGrafter"/>
</dbReference>
<evidence type="ECO:0000256" key="2">
    <source>
        <dbReference type="ARBA" id="ARBA00023125"/>
    </source>
</evidence>
<evidence type="ECO:0000313" key="6">
    <source>
        <dbReference type="EMBL" id="GGF95551.1"/>
    </source>
</evidence>
<evidence type="ECO:0000313" key="7">
    <source>
        <dbReference type="Proteomes" id="UP000632858"/>
    </source>
</evidence>
<dbReference type="PROSITE" id="PS50110">
    <property type="entry name" value="RESPONSE_REGULATORY"/>
    <property type="match status" value="1"/>
</dbReference>
<dbReference type="SMART" id="SM00850">
    <property type="entry name" value="LytTR"/>
    <property type="match status" value="1"/>
</dbReference>
<feature type="domain" description="Response regulatory" evidence="4">
    <location>
        <begin position="6"/>
        <end position="120"/>
    </location>
</feature>
<dbReference type="RefSeq" id="WP_229730225.1">
    <property type="nucleotide sequence ID" value="NZ_BMFO01000003.1"/>
</dbReference>
<dbReference type="PANTHER" id="PTHR48111:SF3">
    <property type="entry name" value="TRANSCRIPTIONAL REGULATORY PROTEIN BTSR"/>
    <property type="match status" value="1"/>
</dbReference>
<protein>
    <submittedName>
        <fullName evidence="6">DNA-binding response regulator</fullName>
    </submittedName>
</protein>
<dbReference type="SUPFAM" id="SSF52172">
    <property type="entry name" value="CheY-like"/>
    <property type="match status" value="1"/>
</dbReference>
<dbReference type="InterPro" id="IPR001789">
    <property type="entry name" value="Sig_transdc_resp-reg_receiver"/>
</dbReference>
<feature type="domain" description="HTH LytTR-type" evidence="5">
    <location>
        <begin position="134"/>
        <end position="239"/>
    </location>
</feature>
<reference evidence="6" key="1">
    <citation type="journal article" date="2014" name="Int. J. Syst. Evol. Microbiol.">
        <title>Complete genome sequence of Corynebacterium casei LMG S-19264T (=DSM 44701T), isolated from a smear-ripened cheese.</title>
        <authorList>
            <consortium name="US DOE Joint Genome Institute (JGI-PGF)"/>
            <person name="Walter F."/>
            <person name="Albersmeier A."/>
            <person name="Kalinowski J."/>
            <person name="Ruckert C."/>
        </authorList>
    </citation>
    <scope>NUCLEOTIDE SEQUENCE</scope>
    <source>
        <strain evidence="6">CGMCC 1.12726</strain>
    </source>
</reference>
<dbReference type="InterPro" id="IPR039420">
    <property type="entry name" value="WalR-like"/>
</dbReference>
<dbReference type="Gene3D" id="2.40.50.1020">
    <property type="entry name" value="LytTr DNA-binding domain"/>
    <property type="match status" value="1"/>
</dbReference>
<proteinExistence type="predicted"/>
<dbReference type="GO" id="GO:0006355">
    <property type="term" value="P:regulation of DNA-templated transcription"/>
    <property type="evidence" value="ECO:0007669"/>
    <property type="project" value="TreeGrafter"/>
</dbReference>
<dbReference type="EMBL" id="BMFO01000003">
    <property type="protein sequence ID" value="GGF95551.1"/>
    <property type="molecule type" value="Genomic_DNA"/>
</dbReference>
<dbReference type="Pfam" id="PF00072">
    <property type="entry name" value="Response_reg"/>
    <property type="match status" value="1"/>
</dbReference>
<evidence type="ECO:0000259" key="4">
    <source>
        <dbReference type="PROSITE" id="PS50110"/>
    </source>
</evidence>
<dbReference type="InterPro" id="IPR011006">
    <property type="entry name" value="CheY-like_superfamily"/>
</dbReference>
<dbReference type="AlphaFoldDB" id="A0A917CRJ9"/>
<gene>
    <name evidence="6" type="primary">algR</name>
    <name evidence="6" type="ORF">GCM10010960_16540</name>
</gene>
<evidence type="ECO:0000259" key="5">
    <source>
        <dbReference type="PROSITE" id="PS50930"/>
    </source>
</evidence>
<evidence type="ECO:0000256" key="3">
    <source>
        <dbReference type="PROSITE-ProRule" id="PRU00169"/>
    </source>
</evidence>
<dbReference type="PANTHER" id="PTHR48111">
    <property type="entry name" value="REGULATOR OF RPOS"/>
    <property type="match status" value="1"/>
</dbReference>
<dbReference type="InterPro" id="IPR007492">
    <property type="entry name" value="LytTR_DNA-bd_dom"/>
</dbReference>
<dbReference type="PROSITE" id="PS50930">
    <property type="entry name" value="HTH_LYTTR"/>
    <property type="match status" value="1"/>
</dbReference>
<dbReference type="SMART" id="SM00448">
    <property type="entry name" value="REC"/>
    <property type="match status" value="1"/>
</dbReference>
<reference evidence="6" key="2">
    <citation type="submission" date="2020-09" db="EMBL/GenBank/DDBJ databases">
        <authorList>
            <person name="Sun Q."/>
            <person name="Zhou Y."/>
        </authorList>
    </citation>
    <scope>NUCLEOTIDE SEQUENCE</scope>
    <source>
        <strain evidence="6">CGMCC 1.12726</strain>
    </source>
</reference>
<evidence type="ECO:0000256" key="1">
    <source>
        <dbReference type="ARBA" id="ARBA00023012"/>
    </source>
</evidence>
<name>A0A917CRJ9_9GAMM</name>
<sequence>MTRPLSVLVVDDEPLAVERLCALLAEMPDCALAGVAGNTREAWQLAQRLLPDVVLLDIAMPGESGLELAGRLATLPKPPAVVFCTAFGQHALQAFDAQAIDYLLKPVRRERLADSLARARRLISISVPPVSEAFVAATVGGVIRRIALADIRYLHADDKYTVAHHQGGEHVLDQTLKELEQQFPAQLVRIHRNCLVNRAQLQALRRDADGHVWALLKDIQRPLEVSRRCAGELKDWFKGG</sequence>
<comment type="caution">
    <text evidence="6">The sequence shown here is derived from an EMBL/GenBank/DDBJ whole genome shotgun (WGS) entry which is preliminary data.</text>
</comment>
<keyword evidence="1" id="KW-0902">Two-component regulatory system</keyword>
<keyword evidence="3" id="KW-0597">Phosphoprotein</keyword>
<dbReference type="Pfam" id="PF04397">
    <property type="entry name" value="LytTR"/>
    <property type="match status" value="1"/>
</dbReference>
<dbReference type="GO" id="GO:0032993">
    <property type="term" value="C:protein-DNA complex"/>
    <property type="evidence" value="ECO:0007669"/>
    <property type="project" value="TreeGrafter"/>
</dbReference>